<evidence type="ECO:0000313" key="1">
    <source>
        <dbReference type="EMBL" id="KAH9478100.1"/>
    </source>
</evidence>
<evidence type="ECO:0000313" key="2">
    <source>
        <dbReference type="Proteomes" id="UP000664032"/>
    </source>
</evidence>
<accession>A0ACB8GSZ1</accession>
<name>A0ACB8GSZ1_PSICU</name>
<dbReference type="EMBL" id="JAFIQS020000009">
    <property type="protein sequence ID" value="KAH9478100.1"/>
    <property type="molecule type" value="Genomic_DNA"/>
</dbReference>
<keyword evidence="2" id="KW-1185">Reference proteome</keyword>
<dbReference type="Proteomes" id="UP000664032">
    <property type="component" value="Unassembled WGS sequence"/>
</dbReference>
<protein>
    <submittedName>
        <fullName evidence="1">Uncharacterized protein</fullName>
    </submittedName>
</protein>
<comment type="caution">
    <text evidence="1">The sequence shown here is derived from an EMBL/GenBank/DDBJ whole genome shotgun (WGS) entry which is preliminary data.</text>
</comment>
<gene>
    <name evidence="1" type="ORF">JR316_0010338</name>
</gene>
<organism evidence="1 2">
    <name type="scientific">Psilocybe cubensis</name>
    <name type="common">Psychedelic mushroom</name>
    <name type="synonym">Stropharia cubensis</name>
    <dbReference type="NCBI Taxonomy" id="181762"/>
    <lineage>
        <taxon>Eukaryota</taxon>
        <taxon>Fungi</taxon>
        <taxon>Dikarya</taxon>
        <taxon>Basidiomycota</taxon>
        <taxon>Agaricomycotina</taxon>
        <taxon>Agaricomycetes</taxon>
        <taxon>Agaricomycetidae</taxon>
        <taxon>Agaricales</taxon>
        <taxon>Agaricineae</taxon>
        <taxon>Strophariaceae</taxon>
        <taxon>Psilocybe</taxon>
    </lineage>
</organism>
<sequence length="158" mass="17865">MRHIDSPGGDTTYTLWGRHDSVGMLRHYISLSGESRRPVSSLEPSIDSPGFENHMYITEDAFRHYISFRRHTHLPASQIVLTRRMDLPRVCPDKQHIIHVAQSLCETYGPPATHHFDGLDARAFPDAMHRFGHLSPQTGLTSLDTRETCAMLGAFISL</sequence>
<proteinExistence type="predicted"/>
<reference evidence="1" key="1">
    <citation type="submission" date="2021-10" db="EMBL/GenBank/DDBJ databases">
        <title>Psilocybe cubensis genome.</title>
        <authorList>
            <person name="Mckernan K.J."/>
            <person name="Crawford S."/>
            <person name="Trippe A."/>
            <person name="Kane L.T."/>
            <person name="Mclaughlin S."/>
        </authorList>
    </citation>
    <scope>NUCLEOTIDE SEQUENCE</scope>
    <source>
        <strain evidence="1">MGC-MH-2018</strain>
    </source>
</reference>